<dbReference type="InterPro" id="IPR036388">
    <property type="entry name" value="WH-like_DNA-bd_sf"/>
</dbReference>
<dbReference type="PANTHER" id="PTHR43133:SF63">
    <property type="entry name" value="RNA POLYMERASE SIGMA FACTOR FECI-RELATED"/>
    <property type="match status" value="1"/>
</dbReference>
<dbReference type="GO" id="GO:0003677">
    <property type="term" value="F:DNA binding"/>
    <property type="evidence" value="ECO:0007669"/>
    <property type="project" value="InterPro"/>
</dbReference>
<dbReference type="Pfam" id="PF04542">
    <property type="entry name" value="Sigma70_r2"/>
    <property type="match status" value="1"/>
</dbReference>
<evidence type="ECO:0000313" key="8">
    <source>
        <dbReference type="Proteomes" id="UP000288178"/>
    </source>
</evidence>
<evidence type="ECO:0000259" key="5">
    <source>
        <dbReference type="Pfam" id="PF04542"/>
    </source>
</evidence>
<dbReference type="EMBL" id="SACT01000005">
    <property type="protein sequence ID" value="RVT50618.1"/>
    <property type="molecule type" value="Genomic_DNA"/>
</dbReference>
<evidence type="ECO:0000256" key="2">
    <source>
        <dbReference type="ARBA" id="ARBA00023015"/>
    </source>
</evidence>
<accession>A0A437JU49</accession>
<dbReference type="RefSeq" id="WP_128199434.1">
    <property type="nucleotide sequence ID" value="NZ_SACT01000005.1"/>
</dbReference>
<dbReference type="InterPro" id="IPR013325">
    <property type="entry name" value="RNA_pol_sigma_r2"/>
</dbReference>
<gene>
    <name evidence="7" type="ORF">ENE75_16650</name>
</gene>
<dbReference type="GO" id="GO:0016987">
    <property type="term" value="F:sigma factor activity"/>
    <property type="evidence" value="ECO:0007669"/>
    <property type="project" value="UniProtKB-KW"/>
</dbReference>
<dbReference type="Pfam" id="PF08281">
    <property type="entry name" value="Sigma70_r4_2"/>
    <property type="match status" value="1"/>
</dbReference>
<evidence type="ECO:0000256" key="3">
    <source>
        <dbReference type="ARBA" id="ARBA00023082"/>
    </source>
</evidence>
<sequence length="159" mass="18341">MVKYWQGVFSRVKAALVRRGRSEQDADDLVQEAWIRLECYRREHPVDEPEAFLMRTALNLSIDAHRARLTRGEEVMLEDVVLIDTTPSAETTLLARERLERLSVCFSRLNGKTRDIFLAHRVEGLSREEIARRHGLSVSAVEKHIAKAMLLVTGWMQGW</sequence>
<dbReference type="InterPro" id="IPR013324">
    <property type="entry name" value="RNA_pol_sigma_r3/r4-like"/>
</dbReference>
<dbReference type="Proteomes" id="UP000288178">
    <property type="component" value="Unassembled WGS sequence"/>
</dbReference>
<dbReference type="OrthoDB" id="1100567at2"/>
<keyword evidence="3" id="KW-0731">Sigma factor</keyword>
<feature type="domain" description="RNA polymerase sigma-70 region 2" evidence="5">
    <location>
        <begin position="11"/>
        <end position="68"/>
    </location>
</feature>
<dbReference type="InterPro" id="IPR013249">
    <property type="entry name" value="RNA_pol_sigma70_r4_t2"/>
</dbReference>
<dbReference type="SUPFAM" id="SSF88946">
    <property type="entry name" value="Sigma2 domain of RNA polymerase sigma factors"/>
    <property type="match status" value="1"/>
</dbReference>
<evidence type="ECO:0000259" key="6">
    <source>
        <dbReference type="Pfam" id="PF08281"/>
    </source>
</evidence>
<dbReference type="InterPro" id="IPR014284">
    <property type="entry name" value="RNA_pol_sigma-70_dom"/>
</dbReference>
<keyword evidence="2" id="KW-0805">Transcription regulation</keyword>
<protein>
    <submittedName>
        <fullName evidence="7">RNA polymerase sigma factor</fullName>
    </submittedName>
</protein>
<proteinExistence type="inferred from homology"/>
<keyword evidence="4" id="KW-0804">Transcription</keyword>
<dbReference type="AlphaFoldDB" id="A0A437JU49"/>
<keyword evidence="8" id="KW-1185">Reference proteome</keyword>
<dbReference type="InterPro" id="IPR039425">
    <property type="entry name" value="RNA_pol_sigma-70-like"/>
</dbReference>
<name>A0A437JU49_9BURK</name>
<comment type="caution">
    <text evidence="7">The sequence shown here is derived from an EMBL/GenBank/DDBJ whole genome shotgun (WGS) entry which is preliminary data.</text>
</comment>
<organism evidence="7 8">
    <name type="scientific">Rubrivivax albus</name>
    <dbReference type="NCBI Taxonomy" id="2499835"/>
    <lineage>
        <taxon>Bacteria</taxon>
        <taxon>Pseudomonadati</taxon>
        <taxon>Pseudomonadota</taxon>
        <taxon>Betaproteobacteria</taxon>
        <taxon>Burkholderiales</taxon>
        <taxon>Sphaerotilaceae</taxon>
        <taxon>Rubrivivax</taxon>
    </lineage>
</organism>
<evidence type="ECO:0000313" key="7">
    <source>
        <dbReference type="EMBL" id="RVT50618.1"/>
    </source>
</evidence>
<dbReference type="GO" id="GO:0006352">
    <property type="term" value="P:DNA-templated transcription initiation"/>
    <property type="evidence" value="ECO:0007669"/>
    <property type="project" value="InterPro"/>
</dbReference>
<dbReference type="NCBIfam" id="TIGR02937">
    <property type="entry name" value="sigma70-ECF"/>
    <property type="match status" value="1"/>
</dbReference>
<comment type="similarity">
    <text evidence="1">Belongs to the sigma-70 factor family. ECF subfamily.</text>
</comment>
<dbReference type="SUPFAM" id="SSF88659">
    <property type="entry name" value="Sigma3 and sigma4 domains of RNA polymerase sigma factors"/>
    <property type="match status" value="1"/>
</dbReference>
<reference evidence="7 8" key="1">
    <citation type="submission" date="2019-01" db="EMBL/GenBank/DDBJ databases">
        <authorList>
            <person name="Chen W.-M."/>
        </authorList>
    </citation>
    <scope>NUCLEOTIDE SEQUENCE [LARGE SCALE GENOMIC DNA]</scope>
    <source>
        <strain evidence="7 8">ICH-3</strain>
    </source>
</reference>
<evidence type="ECO:0000256" key="1">
    <source>
        <dbReference type="ARBA" id="ARBA00010641"/>
    </source>
</evidence>
<dbReference type="Gene3D" id="1.10.1740.10">
    <property type="match status" value="1"/>
</dbReference>
<dbReference type="Gene3D" id="1.10.10.10">
    <property type="entry name" value="Winged helix-like DNA-binding domain superfamily/Winged helix DNA-binding domain"/>
    <property type="match status" value="1"/>
</dbReference>
<dbReference type="InterPro" id="IPR007627">
    <property type="entry name" value="RNA_pol_sigma70_r2"/>
</dbReference>
<evidence type="ECO:0000256" key="4">
    <source>
        <dbReference type="ARBA" id="ARBA00023163"/>
    </source>
</evidence>
<feature type="domain" description="RNA polymerase sigma factor 70 region 4 type 2" evidence="6">
    <location>
        <begin position="100"/>
        <end position="149"/>
    </location>
</feature>
<dbReference type="PANTHER" id="PTHR43133">
    <property type="entry name" value="RNA POLYMERASE ECF-TYPE SIGMA FACTO"/>
    <property type="match status" value="1"/>
</dbReference>